<protein>
    <submittedName>
        <fullName evidence="1">Uncharacterized protein</fullName>
    </submittedName>
</protein>
<name>A0A4Y2BKI5_ARAVE</name>
<dbReference type="AlphaFoldDB" id="A0A4Y2BKI5"/>
<comment type="caution">
    <text evidence="1">The sequence shown here is derived from an EMBL/GenBank/DDBJ whole genome shotgun (WGS) entry which is preliminary data.</text>
</comment>
<evidence type="ECO:0000313" key="1">
    <source>
        <dbReference type="EMBL" id="GBL92267.1"/>
    </source>
</evidence>
<dbReference type="EMBL" id="BGPR01000085">
    <property type="protein sequence ID" value="GBL92267.1"/>
    <property type="molecule type" value="Genomic_DNA"/>
</dbReference>
<evidence type="ECO:0000313" key="2">
    <source>
        <dbReference type="Proteomes" id="UP000499080"/>
    </source>
</evidence>
<proteinExistence type="predicted"/>
<sequence>MWATPGWYLPLKLLRPSTGWRFSHTVISVQHPITDWIFRWNGGFEPGANPTSRRWTLPRPTCGPTRHFFFLSFESSTSNEMERKRKQRRKTGNASIKIQVVLSETARSASKFAHCTTAADASKRNQKIFSHCALVAGAANASPLRANL</sequence>
<keyword evidence="2" id="KW-1185">Reference proteome</keyword>
<dbReference type="Proteomes" id="UP000499080">
    <property type="component" value="Unassembled WGS sequence"/>
</dbReference>
<organism evidence="1 2">
    <name type="scientific">Araneus ventricosus</name>
    <name type="common">Orbweaver spider</name>
    <name type="synonym">Epeira ventricosa</name>
    <dbReference type="NCBI Taxonomy" id="182803"/>
    <lineage>
        <taxon>Eukaryota</taxon>
        <taxon>Metazoa</taxon>
        <taxon>Ecdysozoa</taxon>
        <taxon>Arthropoda</taxon>
        <taxon>Chelicerata</taxon>
        <taxon>Arachnida</taxon>
        <taxon>Araneae</taxon>
        <taxon>Araneomorphae</taxon>
        <taxon>Entelegynae</taxon>
        <taxon>Araneoidea</taxon>
        <taxon>Araneidae</taxon>
        <taxon>Araneus</taxon>
    </lineage>
</organism>
<accession>A0A4Y2BKI5</accession>
<gene>
    <name evidence="1" type="ORF">AVEN_35822_1</name>
</gene>
<reference evidence="1 2" key="1">
    <citation type="journal article" date="2019" name="Sci. Rep.">
        <title>Orb-weaving spider Araneus ventricosus genome elucidates the spidroin gene catalogue.</title>
        <authorList>
            <person name="Kono N."/>
            <person name="Nakamura H."/>
            <person name="Ohtoshi R."/>
            <person name="Moran D.A.P."/>
            <person name="Shinohara A."/>
            <person name="Yoshida Y."/>
            <person name="Fujiwara M."/>
            <person name="Mori M."/>
            <person name="Tomita M."/>
            <person name="Arakawa K."/>
        </authorList>
    </citation>
    <scope>NUCLEOTIDE SEQUENCE [LARGE SCALE GENOMIC DNA]</scope>
</reference>